<dbReference type="GeneID" id="84899585"/>
<sequence length="62" mass="6580">MRIIKQMYIRPKVSCVNMDVLGMLCGSTTVTSISKESDNSAGADTGYGPSIEHDAGGEDNDL</sequence>
<protein>
    <submittedName>
        <fullName evidence="2">Uncharacterized protein</fullName>
    </submittedName>
</protein>
<dbReference type="AlphaFoldDB" id="A0A318HPJ1"/>
<name>A0A318HPJ1_9BACT</name>
<organism evidence="2 3">
    <name type="scientific">Hoylesella shahii DSM 15611 = JCM 12083</name>
    <dbReference type="NCBI Taxonomy" id="1122991"/>
    <lineage>
        <taxon>Bacteria</taxon>
        <taxon>Pseudomonadati</taxon>
        <taxon>Bacteroidota</taxon>
        <taxon>Bacteroidia</taxon>
        <taxon>Bacteroidales</taxon>
        <taxon>Prevotellaceae</taxon>
        <taxon>Hoylesella</taxon>
    </lineage>
</organism>
<reference evidence="2 3" key="1">
    <citation type="submission" date="2018-05" db="EMBL/GenBank/DDBJ databases">
        <title>Genomic Encyclopedia of Type Strains, Phase I: the one thousand microbial genomes (KMG-I) project.</title>
        <authorList>
            <person name="Kyrpides N."/>
        </authorList>
    </citation>
    <scope>NUCLEOTIDE SEQUENCE [LARGE SCALE GENOMIC DNA]</scope>
    <source>
        <strain evidence="2 3">DSM 15611</strain>
    </source>
</reference>
<evidence type="ECO:0000313" key="2">
    <source>
        <dbReference type="EMBL" id="PXX17760.1"/>
    </source>
</evidence>
<evidence type="ECO:0000256" key="1">
    <source>
        <dbReference type="SAM" id="MobiDB-lite"/>
    </source>
</evidence>
<proteinExistence type="predicted"/>
<dbReference type="Proteomes" id="UP000248314">
    <property type="component" value="Unassembled WGS sequence"/>
</dbReference>
<dbReference type="RefSeq" id="WP_146210649.1">
    <property type="nucleotide sequence ID" value="NZ_BAIZ01000060.1"/>
</dbReference>
<evidence type="ECO:0000313" key="3">
    <source>
        <dbReference type="Proteomes" id="UP000248314"/>
    </source>
</evidence>
<accession>A0A318HPJ1</accession>
<dbReference type="EMBL" id="QJJX01000052">
    <property type="protein sequence ID" value="PXX17760.1"/>
    <property type="molecule type" value="Genomic_DNA"/>
</dbReference>
<gene>
    <name evidence="2" type="ORF">EJ73_02647</name>
</gene>
<comment type="caution">
    <text evidence="2">The sequence shown here is derived from an EMBL/GenBank/DDBJ whole genome shotgun (WGS) entry which is preliminary data.</text>
</comment>
<keyword evidence="3" id="KW-1185">Reference proteome</keyword>
<feature type="region of interest" description="Disordered" evidence="1">
    <location>
        <begin position="34"/>
        <end position="62"/>
    </location>
</feature>